<dbReference type="STRING" id="37293.ENSANAP00000013424"/>
<comment type="similarity">
    <text evidence="5">Belongs to the TAF13 family.</text>
</comment>
<evidence type="ECO:0000256" key="4">
    <source>
        <dbReference type="ARBA" id="ARBA00023242"/>
    </source>
</evidence>
<protein>
    <recommendedName>
        <fullName evidence="6">Transcription initiation factor TFIID subunit 13</fullName>
    </recommendedName>
    <alternativeName>
        <fullName evidence="9">Transcription initiation factor TFIID 18 kDa subunit</fullName>
    </alternativeName>
</protein>
<comment type="subunit">
    <text evidence="8">Component of the TFIID basal transcription factor complex, composed of TATA-box-binding protein TBP, and a number of TBP-associated factors (TAFs), including TAF1, TAF2, TAF3, TAF4, TAF5, TAF6, TAF7, TAF8, TAF9, TAF10, TAF11, TAF12 and TAF13. Interacts with TBP, and more strongly with TAF10 and TAF11.</text>
</comment>
<evidence type="ECO:0000256" key="10">
    <source>
        <dbReference type="SAM" id="MobiDB-lite"/>
    </source>
</evidence>
<dbReference type="PANTHER" id="PTHR11380:SF5">
    <property type="entry name" value="TRANSCRIPTION INITIATION FACTOR TFIID SUBUNIT 13"/>
    <property type="match status" value="1"/>
</dbReference>
<accession>A0A2K5CXK4</accession>
<dbReference type="GO" id="GO:0005669">
    <property type="term" value="C:transcription factor TFIID complex"/>
    <property type="evidence" value="ECO:0007669"/>
    <property type="project" value="TreeGrafter"/>
</dbReference>
<dbReference type="GO" id="GO:0006366">
    <property type="term" value="P:transcription by RNA polymerase II"/>
    <property type="evidence" value="ECO:0007669"/>
    <property type="project" value="InterPro"/>
</dbReference>
<evidence type="ECO:0000256" key="7">
    <source>
        <dbReference type="ARBA" id="ARBA00056273"/>
    </source>
</evidence>
<dbReference type="Ensembl" id="ENSANAT00000031251.1">
    <property type="protein sequence ID" value="ENSANAP00000013424.1"/>
    <property type="gene ID" value="ENSANAG00000024618.1"/>
</dbReference>
<evidence type="ECO:0000256" key="2">
    <source>
        <dbReference type="ARBA" id="ARBA00023015"/>
    </source>
</evidence>
<dbReference type="GeneTree" id="ENSGT00390000012981"/>
<dbReference type="GO" id="GO:0046982">
    <property type="term" value="F:protein heterodimerization activity"/>
    <property type="evidence" value="ECO:0007669"/>
    <property type="project" value="InterPro"/>
</dbReference>
<dbReference type="SUPFAM" id="SSF47113">
    <property type="entry name" value="Histone-fold"/>
    <property type="match status" value="1"/>
</dbReference>
<proteinExistence type="inferred from homology"/>
<evidence type="ECO:0000256" key="8">
    <source>
        <dbReference type="ARBA" id="ARBA00062721"/>
    </source>
</evidence>
<organism evidence="11 12">
    <name type="scientific">Aotus nancymaae</name>
    <name type="common">Ma's night monkey</name>
    <dbReference type="NCBI Taxonomy" id="37293"/>
    <lineage>
        <taxon>Eukaryota</taxon>
        <taxon>Metazoa</taxon>
        <taxon>Chordata</taxon>
        <taxon>Craniata</taxon>
        <taxon>Vertebrata</taxon>
        <taxon>Euteleostomi</taxon>
        <taxon>Mammalia</taxon>
        <taxon>Eutheria</taxon>
        <taxon>Euarchontoglires</taxon>
        <taxon>Primates</taxon>
        <taxon>Haplorrhini</taxon>
        <taxon>Platyrrhini</taxon>
        <taxon>Aotidae</taxon>
        <taxon>Aotus</taxon>
    </lineage>
</organism>
<dbReference type="Gene3D" id="1.10.20.10">
    <property type="entry name" value="Histone, subunit A"/>
    <property type="match status" value="1"/>
</dbReference>
<evidence type="ECO:0000256" key="1">
    <source>
        <dbReference type="ARBA" id="ARBA00004123"/>
    </source>
</evidence>
<dbReference type="PANTHER" id="PTHR11380">
    <property type="entry name" value="TRANSCRIPTION INITIATION FACTOR TFIID/SUPT3-RELATED"/>
    <property type="match status" value="1"/>
</dbReference>
<dbReference type="Pfam" id="PF02269">
    <property type="entry name" value="TFIID-18kDa"/>
    <property type="match status" value="1"/>
</dbReference>
<keyword evidence="12" id="KW-1185">Reference proteome</keyword>
<reference evidence="11" key="2">
    <citation type="submission" date="2025-09" db="UniProtKB">
        <authorList>
            <consortium name="Ensembl"/>
        </authorList>
    </citation>
    <scope>IDENTIFICATION</scope>
</reference>
<sequence length="118" mass="13609">MVDEEEDPTFEEENEEIGGGAKGGQGKRKILFSKELRCMMYGFGDDQNPYTESVNIFEDLVIEFITEMTHKAISIGRQGRYKLKILDLRTFARIKDLLTMNEELKQARKTFDEANYGS</sequence>
<reference evidence="11" key="1">
    <citation type="submission" date="2025-08" db="UniProtKB">
        <authorList>
            <consortium name="Ensembl"/>
        </authorList>
    </citation>
    <scope>IDENTIFICATION</scope>
</reference>
<dbReference type="InterPro" id="IPR009072">
    <property type="entry name" value="Histone-fold"/>
</dbReference>
<evidence type="ECO:0000256" key="5">
    <source>
        <dbReference type="ARBA" id="ARBA00038392"/>
    </source>
</evidence>
<keyword evidence="3" id="KW-0804">Transcription</keyword>
<dbReference type="InterPro" id="IPR003195">
    <property type="entry name" value="TFIID_TAF13"/>
</dbReference>
<feature type="region of interest" description="Disordered" evidence="10">
    <location>
        <begin position="1"/>
        <end position="26"/>
    </location>
</feature>
<evidence type="ECO:0000256" key="3">
    <source>
        <dbReference type="ARBA" id="ARBA00023163"/>
    </source>
</evidence>
<feature type="compositionally biased region" description="Acidic residues" evidence="10">
    <location>
        <begin position="1"/>
        <end position="16"/>
    </location>
</feature>
<keyword evidence="4" id="KW-0539">Nucleus</keyword>
<comment type="function">
    <text evidence="7">The TFIID basal transcription factor complex plays a major role in the initiation of RNA polymerase II (Pol II)-dependent transcription. TFIID recognizes and binds promoters via its subunit TBP, a TATA-box-binding protein, and promotes assembly of the pre-initiation complex (PIC). The TFIID complex consists of TBP and TBP-associated factors (TAFs), including TAF1, TAF2, TAF3, TAF4, TAF5, TAF6, TAF7, TAF8, TAF9, TAF10, TAF11, TAF12 and TAF13. TAF13, together with TAF11 and TBP, play key roles during promoter binding by the TFIID and TFIIA transcription factor complexes.</text>
</comment>
<name>A0A2K5CXK4_AOTNA</name>
<dbReference type="FunFam" id="1.10.20.10:FF:000028">
    <property type="entry name" value="Transcription initiation factor TFIID subunit 13"/>
    <property type="match status" value="1"/>
</dbReference>
<evidence type="ECO:0000313" key="11">
    <source>
        <dbReference type="Ensembl" id="ENSANAP00000013424.1"/>
    </source>
</evidence>
<dbReference type="Proteomes" id="UP000233020">
    <property type="component" value="Unplaced"/>
</dbReference>
<comment type="subcellular location">
    <subcellularLocation>
        <location evidence="1">Nucleus</location>
    </subcellularLocation>
</comment>
<dbReference type="AlphaFoldDB" id="A0A2K5CXK4"/>
<evidence type="ECO:0000256" key="6">
    <source>
        <dbReference type="ARBA" id="ARBA00040136"/>
    </source>
</evidence>
<evidence type="ECO:0000256" key="9">
    <source>
        <dbReference type="ARBA" id="ARBA00082869"/>
    </source>
</evidence>
<dbReference type="CDD" id="cd07978">
    <property type="entry name" value="HFD_TAF13"/>
    <property type="match status" value="1"/>
</dbReference>
<keyword evidence="2" id="KW-0805">Transcription regulation</keyword>
<dbReference type="OMA" id="QHLFTKD"/>
<evidence type="ECO:0000313" key="12">
    <source>
        <dbReference type="Proteomes" id="UP000233020"/>
    </source>
</evidence>